<dbReference type="Proteomes" id="UP001058074">
    <property type="component" value="Unassembled WGS sequence"/>
</dbReference>
<sequence>MKKIKTKINNILIMTLVFFSFITILSYVGVNIFITSPEKSFKKLDNLSIAYIKKGSGSPLLLVHDLNSSSADFNSVIGELSKRYTVIAIDLPGFGESTKPENLDYSINNLSYTCNKFMNSLGYKQYSVIGHGFGANISLELATYDNVTSSLLLAPHQLTNTTTSIPSSIADIIKNNYFYSLYKYKLNFFNSSNIDYNIFEENLKVNNTTSTVILNKLYLDNKSYDPVKNVKKTKAKLLIIYGTDNKSDVTTYNYNLFTLYPNSSFIKINNCKQNPHIEAKSIFLKEAFSFI</sequence>
<gene>
    <name evidence="1" type="ORF">rsdtw13_39580</name>
</gene>
<comment type="caution">
    <text evidence="1">The sequence shown here is derived from an EMBL/GenBank/DDBJ whole genome shotgun (WGS) entry which is preliminary data.</text>
</comment>
<protein>
    <submittedName>
        <fullName evidence="1">Uncharacterized protein</fullName>
    </submittedName>
</protein>
<accession>A0ACB5RHW2</accession>
<name>A0ACB5RHW2_9CLOT</name>
<organism evidence="1 2">
    <name type="scientific">Inconstantimicrobium mannanitabidum</name>
    <dbReference type="NCBI Taxonomy" id="1604901"/>
    <lineage>
        <taxon>Bacteria</taxon>
        <taxon>Bacillati</taxon>
        <taxon>Bacillota</taxon>
        <taxon>Clostridia</taxon>
        <taxon>Eubacteriales</taxon>
        <taxon>Clostridiaceae</taxon>
        <taxon>Inconstantimicrobium</taxon>
    </lineage>
</organism>
<evidence type="ECO:0000313" key="2">
    <source>
        <dbReference type="Proteomes" id="UP001058074"/>
    </source>
</evidence>
<reference evidence="1" key="1">
    <citation type="journal article" date="2025" name="Int. J. Syst. Evol. Microbiol.">
        <title>Inconstantimicrobium mannanitabidum sp. nov., a novel member of the family Clostridiaceae isolated from anoxic soil under the treatment of reductive soil disinfestation.</title>
        <authorList>
            <person name="Ueki A."/>
            <person name="Tonouchi A."/>
            <person name="Honma S."/>
            <person name="Kaku N."/>
            <person name="Ueki K."/>
        </authorList>
    </citation>
    <scope>NUCLEOTIDE SEQUENCE</scope>
    <source>
        <strain evidence="1">TW13</strain>
    </source>
</reference>
<dbReference type="EMBL" id="BROD01000001">
    <property type="protein sequence ID" value="GKX68700.1"/>
    <property type="molecule type" value="Genomic_DNA"/>
</dbReference>
<evidence type="ECO:0000313" key="1">
    <source>
        <dbReference type="EMBL" id="GKX68700.1"/>
    </source>
</evidence>
<proteinExistence type="predicted"/>
<keyword evidence="2" id="KW-1185">Reference proteome</keyword>